<evidence type="ECO:0000313" key="10">
    <source>
        <dbReference type="EMBL" id="OGE89483.1"/>
    </source>
</evidence>
<proteinExistence type="inferred from homology"/>
<dbReference type="SMART" id="SM00851">
    <property type="entry name" value="MGS"/>
    <property type="match status" value="1"/>
</dbReference>
<dbReference type="CDD" id="cd01421">
    <property type="entry name" value="IMPCH"/>
    <property type="match status" value="1"/>
</dbReference>
<comment type="pathway">
    <text evidence="1">Purine metabolism; IMP biosynthesis via de novo pathway; IMP from 5-formamido-1-(5-phospho-D-ribosyl)imidazole-4-carboxamide: step 1/1.</text>
</comment>
<dbReference type="InterPro" id="IPR011607">
    <property type="entry name" value="MGS-like_dom"/>
</dbReference>
<dbReference type="InterPro" id="IPR002695">
    <property type="entry name" value="PurH-like"/>
</dbReference>
<dbReference type="Pfam" id="PF02142">
    <property type="entry name" value="MGS"/>
    <property type="match status" value="1"/>
</dbReference>
<dbReference type="InterPro" id="IPR016193">
    <property type="entry name" value="Cytidine_deaminase-like"/>
</dbReference>
<dbReference type="AlphaFoldDB" id="A0A1F5PHT0"/>
<dbReference type="GO" id="GO:0005829">
    <property type="term" value="C:cytosol"/>
    <property type="evidence" value="ECO:0007669"/>
    <property type="project" value="TreeGrafter"/>
</dbReference>
<feature type="domain" description="MGS-like" evidence="9">
    <location>
        <begin position="1"/>
        <end position="144"/>
    </location>
</feature>
<keyword evidence="6" id="KW-0378">Hydrolase</keyword>
<evidence type="ECO:0000256" key="6">
    <source>
        <dbReference type="ARBA" id="ARBA00022801"/>
    </source>
</evidence>
<gene>
    <name evidence="10" type="ORF">A2722_03810</name>
</gene>
<protein>
    <recommendedName>
        <fullName evidence="9">MGS-like domain-containing protein</fullName>
    </recommendedName>
</protein>
<sequence>MGSKTALLSVFNKEGIVPFARALIALGYDLLSSGGTAKKLQEAGVPVRDIGEIVGTPIMGERVKTLSRQIHAGLLSRDTPEDAEELARIGMPRIDLVCVDLYPLEQAISKPDATLESVIEMTDIGGPTMLRSAAKGGRIVICDPSDRNDYVIWEHAGRPNEKDFVRQLAAKAEFTIAQYCLMSANYLGQGQYAGVVGSRVPWLAEGFKGENGPQSPAFLYNTGAADSDPLALRHFKLVAGAAPSYNNLCDLDRLLQTATHLAAGFESNGWGRQNIALGVKHGNCCGASAAPESGAGQVALMRMLEGDPRAIFGGVVMVNFIITAEIARLLLTHSMLGTQRRILDTVIAPGFDEEAIDRLQRKEGRCRLFVNPALSTLDAPSLDCERLFRPVRGGFLVQPNYTFVFRFGLEGVQEFGALTKEQAQELMLAWGVGCTSNSNTITLVRNSMLIGNGVGQQDRVSAAELAIKRAKDAGHNTRGAVAYSDSFFPFDDGPKKLINEGVSAILTTSGSIRDKDTIRACQDAGVTLVMIPDSVGRGFFRH</sequence>
<dbReference type="SUPFAM" id="SSF53927">
    <property type="entry name" value="Cytidine deaminase-like"/>
    <property type="match status" value="1"/>
</dbReference>
<comment type="similarity">
    <text evidence="3">Belongs to the PurH family.</text>
</comment>
<dbReference type="GO" id="GO:0004643">
    <property type="term" value="F:phosphoribosylaminoimidazolecarboxamide formyltransferase activity"/>
    <property type="evidence" value="ECO:0007669"/>
    <property type="project" value="InterPro"/>
</dbReference>
<dbReference type="SUPFAM" id="SSF52335">
    <property type="entry name" value="Methylglyoxal synthase-like"/>
    <property type="match status" value="1"/>
</dbReference>
<evidence type="ECO:0000256" key="2">
    <source>
        <dbReference type="ARBA" id="ARBA00004954"/>
    </source>
</evidence>
<organism evidence="10 11">
    <name type="scientific">Candidatus Doudnabacteria bacterium RIFCSPHIGHO2_01_FULL_50_11</name>
    <dbReference type="NCBI Taxonomy" id="1817828"/>
    <lineage>
        <taxon>Bacteria</taxon>
        <taxon>Candidatus Doudnaibacteriota</taxon>
    </lineage>
</organism>
<dbReference type="STRING" id="1817828.A2722_03810"/>
<accession>A0A1F5PHT0</accession>
<evidence type="ECO:0000256" key="5">
    <source>
        <dbReference type="ARBA" id="ARBA00022755"/>
    </source>
</evidence>
<keyword evidence="8" id="KW-0472">Membrane</keyword>
<dbReference type="InterPro" id="IPR024051">
    <property type="entry name" value="AICAR_Tfase_dup_dom_sf"/>
</dbReference>
<keyword evidence="8" id="KW-1133">Transmembrane helix</keyword>
<dbReference type="PANTHER" id="PTHR11692">
    <property type="entry name" value="BIFUNCTIONAL PURINE BIOSYNTHESIS PROTEIN PURH"/>
    <property type="match status" value="1"/>
</dbReference>
<comment type="pathway">
    <text evidence="2">Purine metabolism; IMP biosynthesis via de novo pathway; 5-formamido-1-(5-phospho-D-ribosyl)imidazole-4-carboxamide from 5-amino-1-(5-phospho-D-ribosyl)imidazole-4-carboxamide (10-formyl THF route): step 1/1.</text>
</comment>
<reference evidence="10 11" key="1">
    <citation type="journal article" date="2016" name="Nat. Commun.">
        <title>Thousands of microbial genomes shed light on interconnected biogeochemical processes in an aquifer system.</title>
        <authorList>
            <person name="Anantharaman K."/>
            <person name="Brown C.T."/>
            <person name="Hug L.A."/>
            <person name="Sharon I."/>
            <person name="Castelle C.J."/>
            <person name="Probst A.J."/>
            <person name="Thomas B.C."/>
            <person name="Singh A."/>
            <person name="Wilkins M.J."/>
            <person name="Karaoz U."/>
            <person name="Brodie E.L."/>
            <person name="Williams K.H."/>
            <person name="Hubbard S.S."/>
            <person name="Banfield J.F."/>
        </authorList>
    </citation>
    <scope>NUCLEOTIDE SEQUENCE [LARGE SCALE GENOMIC DNA]</scope>
</reference>
<dbReference type="PROSITE" id="PS51855">
    <property type="entry name" value="MGS"/>
    <property type="match status" value="1"/>
</dbReference>
<keyword evidence="8" id="KW-0812">Transmembrane</keyword>
<keyword evidence="4" id="KW-0808">Transferase</keyword>
<dbReference type="GO" id="GO:0003937">
    <property type="term" value="F:IMP cyclohydrolase activity"/>
    <property type="evidence" value="ECO:0007669"/>
    <property type="project" value="InterPro"/>
</dbReference>
<evidence type="ECO:0000259" key="9">
    <source>
        <dbReference type="PROSITE" id="PS51855"/>
    </source>
</evidence>
<dbReference type="InterPro" id="IPR036914">
    <property type="entry name" value="MGS-like_dom_sf"/>
</dbReference>
<keyword evidence="7" id="KW-0511">Multifunctional enzyme</keyword>
<name>A0A1F5PHT0_9BACT</name>
<dbReference type="UniPathway" id="UPA00074">
    <property type="reaction ID" value="UER00133"/>
</dbReference>
<evidence type="ECO:0000256" key="1">
    <source>
        <dbReference type="ARBA" id="ARBA00004844"/>
    </source>
</evidence>
<dbReference type="EMBL" id="MFEO01000020">
    <property type="protein sequence ID" value="OGE89483.1"/>
    <property type="molecule type" value="Genomic_DNA"/>
</dbReference>
<dbReference type="PIRSF" id="PIRSF000414">
    <property type="entry name" value="AICARFT_IMPCHas"/>
    <property type="match status" value="1"/>
</dbReference>
<keyword evidence="5" id="KW-0658">Purine biosynthesis</keyword>
<dbReference type="SMART" id="SM00798">
    <property type="entry name" value="AICARFT_IMPCHas"/>
    <property type="match status" value="1"/>
</dbReference>
<dbReference type="Gene3D" id="3.40.50.1380">
    <property type="entry name" value="Methylglyoxal synthase-like domain"/>
    <property type="match status" value="1"/>
</dbReference>
<evidence type="ECO:0000256" key="4">
    <source>
        <dbReference type="ARBA" id="ARBA00022679"/>
    </source>
</evidence>
<feature type="transmembrane region" description="Helical" evidence="8">
    <location>
        <begin position="310"/>
        <end position="331"/>
    </location>
</feature>
<dbReference type="Gene3D" id="3.40.140.20">
    <property type="match status" value="2"/>
</dbReference>
<evidence type="ECO:0000256" key="3">
    <source>
        <dbReference type="ARBA" id="ARBA00007667"/>
    </source>
</evidence>
<evidence type="ECO:0000256" key="7">
    <source>
        <dbReference type="ARBA" id="ARBA00023268"/>
    </source>
</evidence>
<evidence type="ECO:0000313" key="11">
    <source>
        <dbReference type="Proteomes" id="UP000178377"/>
    </source>
</evidence>
<comment type="caution">
    <text evidence="10">The sequence shown here is derived from an EMBL/GenBank/DDBJ whole genome shotgun (WGS) entry which is preliminary data.</text>
</comment>
<dbReference type="Proteomes" id="UP000178377">
    <property type="component" value="Unassembled WGS sequence"/>
</dbReference>
<dbReference type="PANTHER" id="PTHR11692:SF0">
    <property type="entry name" value="BIFUNCTIONAL PURINE BIOSYNTHESIS PROTEIN ATIC"/>
    <property type="match status" value="1"/>
</dbReference>
<evidence type="ECO:0000256" key="8">
    <source>
        <dbReference type="SAM" id="Phobius"/>
    </source>
</evidence>
<dbReference type="Pfam" id="PF01808">
    <property type="entry name" value="AICARFT_IMPCHas"/>
    <property type="match status" value="1"/>
</dbReference>
<dbReference type="GO" id="GO:0006189">
    <property type="term" value="P:'de novo' IMP biosynthetic process"/>
    <property type="evidence" value="ECO:0007669"/>
    <property type="project" value="UniProtKB-UniPathway"/>
</dbReference>